<dbReference type="Proteomes" id="UP000320231">
    <property type="component" value="Chromosome"/>
</dbReference>
<dbReference type="GO" id="GO:0071972">
    <property type="term" value="F:peptidoglycan L,D-transpeptidase activity"/>
    <property type="evidence" value="ECO:0007669"/>
    <property type="project" value="TreeGrafter"/>
</dbReference>
<dbReference type="EMBL" id="AP019514">
    <property type="protein sequence ID" value="BBI62498.1"/>
    <property type="molecule type" value="Genomic_DNA"/>
</dbReference>
<dbReference type="GO" id="GO:0008658">
    <property type="term" value="F:penicillin binding"/>
    <property type="evidence" value="ECO:0007669"/>
    <property type="project" value="InterPro"/>
</dbReference>
<protein>
    <recommendedName>
        <fullName evidence="1">Penicillin-binding protein transpeptidase domain-containing protein</fullName>
    </recommendedName>
</protein>
<sequence length="129" mass="14237">MGETQVGPSDWRYPVPQDLPDTLDDIQLANDNWWDRVFSGMEKVISGSEGTARRTGVGLEYRMGGKSGTAQVFSLGQDQRYNADELAERLRDHALFMAFAPLDDPQIAVSVIVENAGAAVPMLPTWRVP</sequence>
<accession>A0A455UDT7</accession>
<proteinExistence type="predicted"/>
<dbReference type="InterPro" id="IPR050515">
    <property type="entry name" value="Beta-lactam/transpept"/>
</dbReference>
<feature type="domain" description="Penicillin-binding protein transpeptidase" evidence="1">
    <location>
        <begin position="36"/>
        <end position="117"/>
    </location>
</feature>
<name>A0A455UDT7_9GAMM</name>
<reference evidence="2 3" key="1">
    <citation type="journal article" date="2019" name="Microbiol. Resour. Announc.">
        <title>Complete Genome Sequence of Halomonas sulfidaeris Strain Esulfide1 Isolated from a Metal Sulfide Rock at a Depth of 2,200 Meters, Obtained Using Nanopore Sequencing.</title>
        <authorList>
            <person name="Saito M."/>
            <person name="Nishigata A."/>
            <person name="Galipon J."/>
            <person name="Arakawa K."/>
        </authorList>
    </citation>
    <scope>NUCLEOTIDE SEQUENCE [LARGE SCALE GENOMIC DNA]</scope>
    <source>
        <strain evidence="2 3">ATCC BAA-803</strain>
    </source>
</reference>
<dbReference type="GO" id="GO:0071555">
    <property type="term" value="P:cell wall organization"/>
    <property type="evidence" value="ECO:0007669"/>
    <property type="project" value="TreeGrafter"/>
</dbReference>
<dbReference type="Gene3D" id="3.40.710.10">
    <property type="entry name" value="DD-peptidase/beta-lactamase superfamily"/>
    <property type="match status" value="1"/>
</dbReference>
<evidence type="ECO:0000259" key="1">
    <source>
        <dbReference type="Pfam" id="PF00905"/>
    </source>
</evidence>
<organism evidence="2 3">
    <name type="scientific">Vreelandella sulfidaeris</name>
    <dbReference type="NCBI Taxonomy" id="115553"/>
    <lineage>
        <taxon>Bacteria</taxon>
        <taxon>Pseudomonadati</taxon>
        <taxon>Pseudomonadota</taxon>
        <taxon>Gammaproteobacteria</taxon>
        <taxon>Oceanospirillales</taxon>
        <taxon>Halomonadaceae</taxon>
        <taxon>Vreelandella</taxon>
    </lineage>
</organism>
<dbReference type="PANTHER" id="PTHR30627">
    <property type="entry name" value="PEPTIDOGLYCAN D,D-TRANSPEPTIDASE"/>
    <property type="match status" value="1"/>
</dbReference>
<evidence type="ECO:0000313" key="3">
    <source>
        <dbReference type="Proteomes" id="UP000320231"/>
    </source>
</evidence>
<dbReference type="GO" id="GO:0005886">
    <property type="term" value="C:plasma membrane"/>
    <property type="evidence" value="ECO:0007669"/>
    <property type="project" value="TreeGrafter"/>
</dbReference>
<dbReference type="InterPro" id="IPR001460">
    <property type="entry name" value="PCN-bd_Tpept"/>
</dbReference>
<dbReference type="InterPro" id="IPR012338">
    <property type="entry name" value="Beta-lactam/transpept-like"/>
</dbReference>
<gene>
    <name evidence="2" type="ORF">HSBAA_38040</name>
</gene>
<dbReference type="Pfam" id="PF00905">
    <property type="entry name" value="Transpeptidase"/>
    <property type="match status" value="1"/>
</dbReference>
<dbReference type="AlphaFoldDB" id="A0A455UDT7"/>
<evidence type="ECO:0000313" key="2">
    <source>
        <dbReference type="EMBL" id="BBI62498.1"/>
    </source>
</evidence>
<dbReference type="KEGG" id="hsr:HSBAA_38040"/>
<dbReference type="PANTHER" id="PTHR30627:SF2">
    <property type="entry name" value="PEPTIDOGLYCAN D,D-TRANSPEPTIDASE MRDA"/>
    <property type="match status" value="1"/>
</dbReference>
<dbReference type="SUPFAM" id="SSF56601">
    <property type="entry name" value="beta-lactamase/transpeptidase-like"/>
    <property type="match status" value="1"/>
</dbReference>